<organism evidence="7 8">
    <name type="scientific">Truncatella angustata</name>
    <dbReference type="NCBI Taxonomy" id="152316"/>
    <lineage>
        <taxon>Eukaryota</taxon>
        <taxon>Fungi</taxon>
        <taxon>Dikarya</taxon>
        <taxon>Ascomycota</taxon>
        <taxon>Pezizomycotina</taxon>
        <taxon>Sordariomycetes</taxon>
        <taxon>Xylariomycetidae</taxon>
        <taxon>Amphisphaeriales</taxon>
        <taxon>Sporocadaceae</taxon>
        <taxon>Truncatella</taxon>
    </lineage>
</organism>
<dbReference type="OrthoDB" id="161814at2759"/>
<feature type="transmembrane region" description="Helical" evidence="6">
    <location>
        <begin position="61"/>
        <end position="80"/>
    </location>
</feature>
<dbReference type="PANTHER" id="PTHR12483:SF73">
    <property type="entry name" value="COPPER TRANSPORT PROTEIN CTR3"/>
    <property type="match status" value="1"/>
</dbReference>
<dbReference type="Proteomes" id="UP000758603">
    <property type="component" value="Unassembled WGS sequence"/>
</dbReference>
<keyword evidence="5 6" id="KW-0472">Membrane</keyword>
<keyword evidence="6" id="KW-0406">Ion transport</keyword>
<reference evidence="7" key="1">
    <citation type="journal article" date="2021" name="Nat. Commun.">
        <title>Genetic determinants of endophytism in the Arabidopsis root mycobiome.</title>
        <authorList>
            <person name="Mesny F."/>
            <person name="Miyauchi S."/>
            <person name="Thiergart T."/>
            <person name="Pickel B."/>
            <person name="Atanasova L."/>
            <person name="Karlsson M."/>
            <person name="Huettel B."/>
            <person name="Barry K.W."/>
            <person name="Haridas S."/>
            <person name="Chen C."/>
            <person name="Bauer D."/>
            <person name="Andreopoulos W."/>
            <person name="Pangilinan J."/>
            <person name="LaButti K."/>
            <person name="Riley R."/>
            <person name="Lipzen A."/>
            <person name="Clum A."/>
            <person name="Drula E."/>
            <person name="Henrissat B."/>
            <person name="Kohler A."/>
            <person name="Grigoriev I.V."/>
            <person name="Martin F.M."/>
            <person name="Hacquard S."/>
        </authorList>
    </citation>
    <scope>NUCLEOTIDE SEQUENCE</scope>
    <source>
        <strain evidence="7">MPI-SDFR-AT-0073</strain>
    </source>
</reference>
<evidence type="ECO:0000256" key="4">
    <source>
        <dbReference type="ARBA" id="ARBA00022989"/>
    </source>
</evidence>
<accession>A0A9P8ZZ97</accession>
<evidence type="ECO:0000256" key="3">
    <source>
        <dbReference type="ARBA" id="ARBA00022692"/>
    </source>
</evidence>
<evidence type="ECO:0000256" key="5">
    <source>
        <dbReference type="ARBA" id="ARBA00023136"/>
    </source>
</evidence>
<dbReference type="InterPro" id="IPR007274">
    <property type="entry name" value="Cop_transporter"/>
</dbReference>
<evidence type="ECO:0000313" key="8">
    <source>
        <dbReference type="Proteomes" id="UP000758603"/>
    </source>
</evidence>
<dbReference type="GeneID" id="70130840"/>
<keyword evidence="6" id="KW-0813">Transport</keyword>
<keyword evidence="3 6" id="KW-0812">Transmembrane</keyword>
<comment type="similarity">
    <text evidence="2 6">Belongs to the copper transporter (Ctr) (TC 1.A.56) family. SLC31A subfamily.</text>
</comment>
<comment type="subcellular location">
    <subcellularLocation>
        <location evidence="1 6">Membrane</location>
        <topology evidence="1 6">Multi-pass membrane protein</topology>
    </subcellularLocation>
</comment>
<proteinExistence type="inferred from homology"/>
<keyword evidence="6" id="KW-0186">Copper</keyword>
<feature type="transmembrane region" description="Helical" evidence="6">
    <location>
        <begin position="120"/>
        <end position="137"/>
    </location>
</feature>
<comment type="caution">
    <text evidence="7">The sequence shown here is derived from an EMBL/GenBank/DDBJ whole genome shotgun (WGS) entry which is preliminary data.</text>
</comment>
<evidence type="ECO:0000256" key="6">
    <source>
        <dbReference type="RuleBase" id="RU367022"/>
    </source>
</evidence>
<dbReference type="AlphaFoldDB" id="A0A9P8ZZ97"/>
<name>A0A9P8ZZ97_9PEZI</name>
<dbReference type="GO" id="GO:0016020">
    <property type="term" value="C:membrane"/>
    <property type="evidence" value="ECO:0007669"/>
    <property type="project" value="UniProtKB-SubCell"/>
</dbReference>
<gene>
    <name evidence="7" type="ORF">BKA67DRAFT_553941</name>
</gene>
<dbReference type="PANTHER" id="PTHR12483">
    <property type="entry name" value="SOLUTE CARRIER FAMILY 31 COPPER TRANSPORTERS"/>
    <property type="match status" value="1"/>
</dbReference>
<keyword evidence="6" id="KW-0187">Copper transport</keyword>
<protein>
    <recommendedName>
        <fullName evidence="6">Copper transport protein</fullName>
    </recommendedName>
</protein>
<evidence type="ECO:0000256" key="1">
    <source>
        <dbReference type="ARBA" id="ARBA00004141"/>
    </source>
</evidence>
<dbReference type="RefSeq" id="XP_045961236.1">
    <property type="nucleotide sequence ID" value="XM_046101948.1"/>
</dbReference>
<evidence type="ECO:0000256" key="2">
    <source>
        <dbReference type="ARBA" id="ARBA00006921"/>
    </source>
</evidence>
<evidence type="ECO:0000313" key="7">
    <source>
        <dbReference type="EMBL" id="KAH6657002.1"/>
    </source>
</evidence>
<keyword evidence="4 6" id="KW-1133">Transmembrane helix</keyword>
<keyword evidence="8" id="KW-1185">Reference proteome</keyword>
<dbReference type="GO" id="GO:0005375">
    <property type="term" value="F:copper ion transmembrane transporter activity"/>
    <property type="evidence" value="ECO:0007669"/>
    <property type="project" value="UniProtKB-UniRule"/>
</dbReference>
<dbReference type="EMBL" id="JAGPXC010000002">
    <property type="protein sequence ID" value="KAH6657002.1"/>
    <property type="molecule type" value="Genomic_DNA"/>
</dbReference>
<sequence length="138" mass="15126">MDSANSVVPFAQHHNHGSSADHTSYADHDGHAGNCKTEMLWNWNTIDSCFLTSSWRITSTAMFAGSCIGVFLLAIIAVLLRRLTTEYDAFLVRRTTATNDEKDGAVAAASAMRPTVMQQLVRSVIFAAHGFLSYVLML</sequence>
<dbReference type="Pfam" id="PF04145">
    <property type="entry name" value="Ctr"/>
    <property type="match status" value="1"/>
</dbReference>